<dbReference type="EMBL" id="CAJVQB010002265">
    <property type="protein sequence ID" value="CAG8568307.1"/>
    <property type="molecule type" value="Genomic_DNA"/>
</dbReference>
<feature type="non-terminal residue" evidence="1">
    <location>
        <position position="333"/>
    </location>
</feature>
<gene>
    <name evidence="1" type="ORF">GMARGA_LOCUS5357</name>
</gene>
<evidence type="ECO:0000313" key="1">
    <source>
        <dbReference type="EMBL" id="CAG8568307.1"/>
    </source>
</evidence>
<name>A0ABN7UG12_GIGMA</name>
<organism evidence="1 2">
    <name type="scientific">Gigaspora margarita</name>
    <dbReference type="NCBI Taxonomy" id="4874"/>
    <lineage>
        <taxon>Eukaryota</taxon>
        <taxon>Fungi</taxon>
        <taxon>Fungi incertae sedis</taxon>
        <taxon>Mucoromycota</taxon>
        <taxon>Glomeromycotina</taxon>
        <taxon>Glomeromycetes</taxon>
        <taxon>Diversisporales</taxon>
        <taxon>Gigasporaceae</taxon>
        <taxon>Gigaspora</taxon>
    </lineage>
</organism>
<feature type="non-terminal residue" evidence="1">
    <location>
        <position position="1"/>
    </location>
</feature>
<proteinExistence type="predicted"/>
<reference evidence="1 2" key="1">
    <citation type="submission" date="2021-06" db="EMBL/GenBank/DDBJ databases">
        <authorList>
            <person name="Kallberg Y."/>
            <person name="Tangrot J."/>
            <person name="Rosling A."/>
        </authorList>
    </citation>
    <scope>NUCLEOTIDE SEQUENCE [LARGE SCALE GENOMIC DNA]</scope>
    <source>
        <strain evidence="1 2">120-4 pot B 10/14</strain>
    </source>
</reference>
<dbReference type="Proteomes" id="UP000789901">
    <property type="component" value="Unassembled WGS sequence"/>
</dbReference>
<comment type="caution">
    <text evidence="1">The sequence shown here is derived from an EMBL/GenBank/DDBJ whole genome shotgun (WGS) entry which is preliminary data.</text>
</comment>
<evidence type="ECO:0000313" key="2">
    <source>
        <dbReference type="Proteomes" id="UP000789901"/>
    </source>
</evidence>
<protein>
    <submittedName>
        <fullName evidence="1">24792_t:CDS:1</fullName>
    </submittedName>
</protein>
<accession>A0ABN7UG12</accession>
<keyword evidence="2" id="KW-1185">Reference proteome</keyword>
<sequence>MCTRSARLLILEQTLKSILEVLKYIITKNEEYLILEEGYYLDNEKYNKWSDSRYFYGTEIKKVEHMACKQSQKPVELGYLNEMDNEYNTSWCCRNGTNLEIELLNICNGLFQKVNQEKEETAKGKGELNGLDNLVKTNDTSWLEGFEYDNKERGIKKDEYETDCDSSKNSEYYNGQTWASRLKKTEKDRQKEVSTDYQRLDKTIFISEMELVGYEVKKDKDKGVKVGMEFLLTYLRLTIVDRTENVEDQKEEMDNKTTIKANENCIRKTNMKDVLVNFEEFKVETLVDKNDKNPYDESSDAADMNNKIVNHLFDPEEKCLPEHPIVSPADLAL</sequence>